<evidence type="ECO:0000313" key="3">
    <source>
        <dbReference type="Proteomes" id="UP001176521"/>
    </source>
</evidence>
<dbReference type="InterPro" id="IPR001938">
    <property type="entry name" value="Thaumatin"/>
</dbReference>
<dbReference type="AlphaFoldDB" id="A0AAN6G9Y3"/>
<comment type="caution">
    <text evidence="2">The sequence shown here is derived from an EMBL/GenBank/DDBJ whole genome shotgun (WGS) entry which is preliminary data.</text>
</comment>
<reference evidence="2" key="1">
    <citation type="journal article" date="2023" name="PhytoFront">
        <title>Draft Genome Resources of Seven Strains of Tilletia horrida, Causal Agent of Kernel Smut of Rice.</title>
        <authorList>
            <person name="Khanal S."/>
            <person name="Antony Babu S."/>
            <person name="Zhou X.G."/>
        </authorList>
    </citation>
    <scope>NUCLEOTIDE SEQUENCE</scope>
    <source>
        <strain evidence="2">TX3</strain>
    </source>
</reference>
<dbReference type="PANTHER" id="PTHR31013:SF2">
    <property type="entry name" value="THAUMATIN-LIKE PROTEIN"/>
    <property type="match status" value="1"/>
</dbReference>
<evidence type="ECO:0000256" key="1">
    <source>
        <dbReference type="SAM" id="SignalP"/>
    </source>
</evidence>
<keyword evidence="1" id="KW-0732">Signal</keyword>
<dbReference type="EMBL" id="JAPDMQ010000254">
    <property type="protein sequence ID" value="KAK0529066.1"/>
    <property type="molecule type" value="Genomic_DNA"/>
</dbReference>
<dbReference type="PANTHER" id="PTHR31013">
    <property type="entry name" value="THAUMATIN FAMILY PROTEIN-RELATED"/>
    <property type="match status" value="1"/>
</dbReference>
<dbReference type="SUPFAM" id="SSF49870">
    <property type="entry name" value="Osmotin, thaumatin-like protein"/>
    <property type="match status" value="1"/>
</dbReference>
<protein>
    <submittedName>
        <fullName evidence="2">Uncharacterized protein</fullName>
    </submittedName>
</protein>
<dbReference type="Gene3D" id="2.60.110.10">
    <property type="entry name" value="Thaumatin"/>
    <property type="match status" value="1"/>
</dbReference>
<dbReference type="InterPro" id="IPR037176">
    <property type="entry name" value="Osmotin/thaumatin-like_sf"/>
</dbReference>
<dbReference type="Pfam" id="PF00314">
    <property type="entry name" value="Thaumatin"/>
    <property type="match status" value="1"/>
</dbReference>
<accession>A0AAN6G9Y3</accession>
<gene>
    <name evidence="2" type="ORF">OC842_004362</name>
</gene>
<name>A0AAN6G9Y3_9BASI</name>
<sequence length="217" mass="22726">MQATLATLVAALAMASSAAAYNIHFQNNCPYTESIPPPPPVLFAPRLPALYLPFDLCGPRSPQVWAAVGKAPNGQPDPSVAFGARLDPGQPADFGVDNYQLGIRAWGRTGCDDSGSNCATGANQGGLTPTDGGITSGVILSEYGYGDFGQYGGQRTAWDLSRVNANVNIPTTLSATDGQSVYCGDNNCPDNQAYSYPTDYAADRNSALGTSFTHQFC</sequence>
<feature type="signal peptide" evidence="1">
    <location>
        <begin position="1"/>
        <end position="20"/>
    </location>
</feature>
<keyword evidence="3" id="KW-1185">Reference proteome</keyword>
<proteinExistence type="predicted"/>
<feature type="chain" id="PRO_5042844466" evidence="1">
    <location>
        <begin position="21"/>
        <end position="217"/>
    </location>
</feature>
<organism evidence="2 3">
    <name type="scientific">Tilletia horrida</name>
    <dbReference type="NCBI Taxonomy" id="155126"/>
    <lineage>
        <taxon>Eukaryota</taxon>
        <taxon>Fungi</taxon>
        <taxon>Dikarya</taxon>
        <taxon>Basidiomycota</taxon>
        <taxon>Ustilaginomycotina</taxon>
        <taxon>Exobasidiomycetes</taxon>
        <taxon>Tilletiales</taxon>
        <taxon>Tilletiaceae</taxon>
        <taxon>Tilletia</taxon>
    </lineage>
</organism>
<evidence type="ECO:0000313" key="2">
    <source>
        <dbReference type="EMBL" id="KAK0529066.1"/>
    </source>
</evidence>
<dbReference type="Proteomes" id="UP001176521">
    <property type="component" value="Unassembled WGS sequence"/>
</dbReference>